<dbReference type="Pfam" id="PF01757">
    <property type="entry name" value="Acyl_transf_3"/>
    <property type="match status" value="1"/>
</dbReference>
<feature type="transmembrane region" description="Helical" evidence="1">
    <location>
        <begin position="48"/>
        <end position="72"/>
    </location>
</feature>
<dbReference type="GO" id="GO:0000271">
    <property type="term" value="P:polysaccharide biosynthetic process"/>
    <property type="evidence" value="ECO:0007669"/>
    <property type="project" value="TreeGrafter"/>
</dbReference>
<feature type="transmembrane region" description="Helical" evidence="1">
    <location>
        <begin position="177"/>
        <end position="194"/>
    </location>
</feature>
<evidence type="ECO:0000313" key="4">
    <source>
        <dbReference type="Proteomes" id="UP001244443"/>
    </source>
</evidence>
<keyword evidence="3" id="KW-0808">Transferase</keyword>
<keyword evidence="1" id="KW-1133">Transmembrane helix</keyword>
<feature type="transmembrane region" description="Helical" evidence="1">
    <location>
        <begin position="146"/>
        <end position="165"/>
    </location>
</feature>
<dbReference type="GO" id="GO:0016020">
    <property type="term" value="C:membrane"/>
    <property type="evidence" value="ECO:0007669"/>
    <property type="project" value="TreeGrafter"/>
</dbReference>
<evidence type="ECO:0000259" key="2">
    <source>
        <dbReference type="Pfam" id="PF01757"/>
    </source>
</evidence>
<evidence type="ECO:0000256" key="1">
    <source>
        <dbReference type="SAM" id="Phobius"/>
    </source>
</evidence>
<organism evidence="3 4">
    <name type="scientific">Marivirga arenosa</name>
    <dbReference type="NCBI Taxonomy" id="3059076"/>
    <lineage>
        <taxon>Bacteria</taxon>
        <taxon>Pseudomonadati</taxon>
        <taxon>Bacteroidota</taxon>
        <taxon>Cytophagia</taxon>
        <taxon>Cytophagales</taxon>
        <taxon>Marivirgaceae</taxon>
        <taxon>Marivirga</taxon>
    </lineage>
</organism>
<reference evidence="3" key="1">
    <citation type="submission" date="2023-08" db="EMBL/GenBank/DDBJ databases">
        <title>Comparative genomics and taxonomic characterization of three novel marine species of genus Marivirga.</title>
        <authorList>
            <person name="Muhammad N."/>
            <person name="Kim S.-G."/>
        </authorList>
    </citation>
    <scope>NUCLEOTIDE SEQUENCE [LARGE SCALE GENOMIC DNA]</scope>
    <source>
        <strain evidence="3">ABR2-2</strain>
    </source>
</reference>
<feature type="transmembrane region" description="Helical" evidence="1">
    <location>
        <begin position="333"/>
        <end position="356"/>
    </location>
</feature>
<keyword evidence="1" id="KW-0472">Membrane</keyword>
<keyword evidence="3" id="KW-0012">Acyltransferase</keyword>
<name>A0AA51N8J5_9BACT</name>
<dbReference type="RefSeq" id="WP_308357916.1">
    <property type="nucleotide sequence ID" value="NZ_CP129970.2"/>
</dbReference>
<feature type="transmembrane region" description="Helical" evidence="1">
    <location>
        <begin position="302"/>
        <end position="321"/>
    </location>
</feature>
<feature type="transmembrane region" description="Helical" evidence="1">
    <location>
        <begin position="200"/>
        <end position="223"/>
    </location>
</feature>
<evidence type="ECO:0000313" key="3">
    <source>
        <dbReference type="EMBL" id="WMN07705.1"/>
    </source>
</evidence>
<sequence>MTQSKIYFSNLDGWRFICFLSVFFYHSFHTEKDYILNSSIYKFIKWDLFGNGNLGVNFFFVLSGFLITYLLISEKDRSSKINLKNFWMRRVLRIWPLFYFSVFFGFVIFPLLKSLFGQIPNETADLWSYLVFLNNFNFIEKGLPDASILGVLWSVAIEEQFYFVWPILLLIIPIKRYWLVFIFVILQSWIFRALKMEYLYHEFHTLSCIGDMAIGGLGAWLVYTKVGFRNFIINLKTPIVYLLYLIIALLFLFRDELYSINSIISVLERSFVAIIFLLIILEQSYSKNSFYKMSNNKIFSKLGKYTYGMYCLHFIGILITTTLTSKLGINTRLWQVLILETSVALLLTILISRVSWEMFEKHFLKLKNYF</sequence>
<feature type="transmembrane region" description="Helical" evidence="1">
    <location>
        <begin position="92"/>
        <end position="112"/>
    </location>
</feature>
<accession>A0AA51N8J5</accession>
<gene>
    <name evidence="3" type="ORF">QYS48_29605</name>
</gene>
<protein>
    <submittedName>
        <fullName evidence="3">Acyltransferase</fullName>
        <ecNumber evidence="3">2.3.-.-</ecNumber>
    </submittedName>
</protein>
<feature type="transmembrane region" description="Helical" evidence="1">
    <location>
        <begin position="259"/>
        <end position="281"/>
    </location>
</feature>
<dbReference type="GO" id="GO:0016747">
    <property type="term" value="F:acyltransferase activity, transferring groups other than amino-acyl groups"/>
    <property type="evidence" value="ECO:0007669"/>
    <property type="project" value="InterPro"/>
</dbReference>
<dbReference type="EMBL" id="CP129970">
    <property type="protein sequence ID" value="WMN07705.1"/>
    <property type="molecule type" value="Genomic_DNA"/>
</dbReference>
<keyword evidence="4" id="KW-1185">Reference proteome</keyword>
<dbReference type="PANTHER" id="PTHR23028">
    <property type="entry name" value="ACETYLTRANSFERASE"/>
    <property type="match status" value="1"/>
</dbReference>
<dbReference type="AlphaFoldDB" id="A0AA51N8J5"/>
<dbReference type="EC" id="2.3.-.-" evidence="3"/>
<feature type="domain" description="Acyltransferase 3" evidence="2">
    <location>
        <begin position="10"/>
        <end position="352"/>
    </location>
</feature>
<proteinExistence type="predicted"/>
<dbReference type="Proteomes" id="UP001244443">
    <property type="component" value="Chromosome"/>
</dbReference>
<feature type="transmembrane region" description="Helical" evidence="1">
    <location>
        <begin position="235"/>
        <end position="253"/>
    </location>
</feature>
<dbReference type="InterPro" id="IPR050879">
    <property type="entry name" value="Acyltransferase_3"/>
</dbReference>
<dbReference type="PANTHER" id="PTHR23028:SF53">
    <property type="entry name" value="ACYL_TRANSF_3 DOMAIN-CONTAINING PROTEIN"/>
    <property type="match status" value="1"/>
</dbReference>
<dbReference type="InterPro" id="IPR002656">
    <property type="entry name" value="Acyl_transf_3_dom"/>
</dbReference>
<keyword evidence="1" id="KW-0812">Transmembrane</keyword>
<feature type="transmembrane region" description="Helical" evidence="1">
    <location>
        <begin position="12"/>
        <end position="28"/>
    </location>
</feature>